<organism evidence="1 2">
    <name type="scientific">Aspergillus welwitschiae</name>
    <dbReference type="NCBI Taxonomy" id="1341132"/>
    <lineage>
        <taxon>Eukaryota</taxon>
        <taxon>Fungi</taxon>
        <taxon>Dikarya</taxon>
        <taxon>Ascomycota</taxon>
        <taxon>Pezizomycotina</taxon>
        <taxon>Eurotiomycetes</taxon>
        <taxon>Eurotiomycetidae</taxon>
        <taxon>Eurotiales</taxon>
        <taxon>Aspergillaceae</taxon>
        <taxon>Aspergillus</taxon>
        <taxon>Aspergillus subgen. Circumdati</taxon>
    </lineage>
</organism>
<keyword evidence="2" id="KW-1185">Reference proteome</keyword>
<accession>A0A3F3PUG6</accession>
<sequence length="56" mass="6395">MHKYHWSHLYLAFSFSILIGLLSSSGKFTAIGSPKAFRTRSFAHSGKGPWWLKKLN</sequence>
<dbReference type="EMBL" id="KZ852060">
    <property type="protein sequence ID" value="RDH30553.1"/>
    <property type="molecule type" value="Genomic_DNA"/>
</dbReference>
<reference evidence="1 2" key="1">
    <citation type="submission" date="2018-07" db="EMBL/GenBank/DDBJ databases">
        <title>The genomes of Aspergillus section Nigri reveals drivers in fungal speciation.</title>
        <authorList>
            <consortium name="DOE Joint Genome Institute"/>
            <person name="Vesth T.C."/>
            <person name="Nybo J."/>
            <person name="Theobald S."/>
            <person name="Brandl J."/>
            <person name="Frisvad J.C."/>
            <person name="Nielsen K.F."/>
            <person name="Lyhne E.K."/>
            <person name="Kogle M.E."/>
            <person name="Kuo A."/>
            <person name="Riley R."/>
            <person name="Clum A."/>
            <person name="Nolan M."/>
            <person name="Lipzen A."/>
            <person name="Salamov A."/>
            <person name="Henrissat B."/>
            <person name="Wiebenga A."/>
            <person name="De vries R.P."/>
            <person name="Grigoriev I.V."/>
            <person name="Mortensen U.H."/>
            <person name="Andersen M.R."/>
            <person name="Baker S.E."/>
        </authorList>
    </citation>
    <scope>NUCLEOTIDE SEQUENCE [LARGE SCALE GENOMIC DNA]</scope>
    <source>
        <strain evidence="1 2">CBS 139.54b</strain>
    </source>
</reference>
<dbReference type="AlphaFoldDB" id="A0A3F3PUG6"/>
<dbReference type="RefSeq" id="XP_026623575.1">
    <property type="nucleotide sequence ID" value="XM_026767235.1"/>
</dbReference>
<proteinExistence type="predicted"/>
<gene>
    <name evidence="1" type="ORF">BDQ94DRAFT_148711</name>
</gene>
<name>A0A3F3PUG6_9EURO</name>
<evidence type="ECO:0000313" key="2">
    <source>
        <dbReference type="Proteomes" id="UP000253729"/>
    </source>
</evidence>
<dbReference type="Proteomes" id="UP000253729">
    <property type="component" value="Unassembled WGS sequence"/>
</dbReference>
<protein>
    <submittedName>
        <fullName evidence="1">Uncharacterized protein</fullName>
    </submittedName>
</protein>
<dbReference type="GeneID" id="38135591"/>
<evidence type="ECO:0000313" key="1">
    <source>
        <dbReference type="EMBL" id="RDH30553.1"/>
    </source>
</evidence>